<dbReference type="RefSeq" id="WP_191854077.1">
    <property type="nucleotide sequence ID" value="NZ_CP108343.1"/>
</dbReference>
<dbReference type="Proteomes" id="UP000587608">
    <property type="component" value="Unassembled WGS sequence"/>
</dbReference>
<feature type="region of interest" description="Disordered" evidence="1">
    <location>
        <begin position="189"/>
        <end position="217"/>
    </location>
</feature>
<evidence type="ECO:0000313" key="3">
    <source>
        <dbReference type="Proteomes" id="UP000587608"/>
    </source>
</evidence>
<evidence type="ECO:0000256" key="1">
    <source>
        <dbReference type="SAM" id="MobiDB-lite"/>
    </source>
</evidence>
<proteinExistence type="predicted"/>
<dbReference type="AlphaFoldDB" id="A0A7W2DXJ2"/>
<sequence>MSLTVSIAVQPSGAVVATGGDVLAHDLLRHAGFTRHADWHGIRHRLPARMPHEEQLEIAERAVRMLGAARYLVELDPALSEMSPAGAVVLDLLDQVRGAEHGRALARVLGQLVDGERGMLIRLQEALEAAAEQVTELDVEAYELSDRISAVAEQLFALNEAMTGVVLEAAALAPGLDRAAVQAKAFSRNGSNPRAVSGAATATTPVVPEAGKGGRGR</sequence>
<protein>
    <submittedName>
        <fullName evidence="2">Uncharacterized protein</fullName>
    </submittedName>
</protein>
<name>A0A7W2DXJ2_9ACTN</name>
<comment type="caution">
    <text evidence="2">The sequence shown here is derived from an EMBL/GenBank/DDBJ whole genome shotgun (WGS) entry which is preliminary data.</text>
</comment>
<organism evidence="2 3">
    <name type="scientific">Streptomyces griseoaurantiacus</name>
    <dbReference type="NCBI Taxonomy" id="68213"/>
    <lineage>
        <taxon>Bacteria</taxon>
        <taxon>Bacillati</taxon>
        <taxon>Actinomycetota</taxon>
        <taxon>Actinomycetes</taxon>
        <taxon>Kitasatosporales</taxon>
        <taxon>Streptomycetaceae</taxon>
        <taxon>Streptomyces</taxon>
        <taxon>Streptomyces aurantiacus group</taxon>
    </lineage>
</organism>
<reference evidence="2 3" key="1">
    <citation type="submission" date="2020-07" db="EMBL/GenBank/DDBJ databases">
        <title>Differential regulation of undecylprodigiosin biosynthesis in the yeast-scavenging Streptomyces strain MBK6.</title>
        <authorList>
            <person name="Baral B."/>
            <person name="Siitonen V."/>
            <person name="Laughlin M."/>
            <person name="Yamada K."/>
            <person name="Ilomaeki M."/>
            <person name="Metsae-Ketelae M."/>
            <person name="Niemi J."/>
        </authorList>
    </citation>
    <scope>NUCLEOTIDE SEQUENCE [LARGE SCALE GENOMIC DNA]</scope>
    <source>
        <strain evidence="2 3">MBK6</strain>
    </source>
</reference>
<evidence type="ECO:0000313" key="2">
    <source>
        <dbReference type="EMBL" id="MBA5224582.1"/>
    </source>
</evidence>
<dbReference type="EMBL" id="JACERG010000017">
    <property type="protein sequence ID" value="MBA5224582.1"/>
    <property type="molecule type" value="Genomic_DNA"/>
</dbReference>
<gene>
    <name evidence="2" type="ORF">H1X69_24730</name>
</gene>
<accession>A0A7W2DXJ2</accession>